<comment type="caution">
    <text evidence="3">The sequence shown here is derived from an EMBL/GenBank/DDBJ whole genome shotgun (WGS) entry which is preliminary data.</text>
</comment>
<gene>
    <name evidence="3" type="ORF">ACFSKW_10040</name>
</gene>
<feature type="compositionally biased region" description="Low complexity" evidence="1">
    <location>
        <begin position="71"/>
        <end position="89"/>
    </location>
</feature>
<feature type="chain" id="PRO_5046873233" evidence="2">
    <location>
        <begin position="21"/>
        <end position="364"/>
    </location>
</feature>
<reference evidence="4" key="1">
    <citation type="journal article" date="2019" name="Int. J. Syst. Evol. Microbiol.">
        <title>The Global Catalogue of Microorganisms (GCM) 10K type strain sequencing project: providing services to taxonomists for standard genome sequencing and annotation.</title>
        <authorList>
            <consortium name="The Broad Institute Genomics Platform"/>
            <consortium name="The Broad Institute Genome Sequencing Center for Infectious Disease"/>
            <person name="Wu L."/>
            <person name="Ma J."/>
        </authorList>
    </citation>
    <scope>NUCLEOTIDE SEQUENCE [LARGE SCALE GENOMIC DNA]</scope>
    <source>
        <strain evidence="4">ICMP 6774ER</strain>
    </source>
</reference>
<feature type="region of interest" description="Disordered" evidence="1">
    <location>
        <begin position="33"/>
        <end position="89"/>
    </location>
</feature>
<feature type="signal peptide" evidence="2">
    <location>
        <begin position="1"/>
        <end position="20"/>
    </location>
</feature>
<dbReference type="PANTHER" id="PTHR48098">
    <property type="entry name" value="ENTEROCHELIN ESTERASE-RELATED"/>
    <property type="match status" value="1"/>
</dbReference>
<dbReference type="PROSITE" id="PS51257">
    <property type="entry name" value="PROKAR_LIPOPROTEIN"/>
    <property type="match status" value="1"/>
</dbReference>
<dbReference type="InterPro" id="IPR050583">
    <property type="entry name" value="Mycobacterial_A85_antigen"/>
</dbReference>
<evidence type="ECO:0000256" key="2">
    <source>
        <dbReference type="SAM" id="SignalP"/>
    </source>
</evidence>
<dbReference type="InterPro" id="IPR029058">
    <property type="entry name" value="AB_hydrolase_fold"/>
</dbReference>
<accession>A0ABW4SSC0</accession>
<dbReference type="EMBL" id="JBHUFV010000015">
    <property type="protein sequence ID" value="MFD1931819.1"/>
    <property type="molecule type" value="Genomic_DNA"/>
</dbReference>
<proteinExistence type="predicted"/>
<name>A0ABW4SSC0_9ACTN</name>
<evidence type="ECO:0000256" key="1">
    <source>
        <dbReference type="SAM" id="MobiDB-lite"/>
    </source>
</evidence>
<keyword evidence="3" id="KW-0378">Hydrolase</keyword>
<dbReference type="Pfam" id="PF00756">
    <property type="entry name" value="Esterase"/>
    <property type="match status" value="1"/>
</dbReference>
<dbReference type="PANTHER" id="PTHR48098:SF1">
    <property type="entry name" value="DIACYLGLYCEROL ACYLTRANSFERASE_MYCOLYLTRANSFERASE AG85A"/>
    <property type="match status" value="1"/>
</dbReference>
<dbReference type="SUPFAM" id="SSF53474">
    <property type="entry name" value="alpha/beta-Hydrolases"/>
    <property type="match status" value="1"/>
</dbReference>
<dbReference type="RefSeq" id="WP_379571479.1">
    <property type="nucleotide sequence ID" value="NZ_JBHUFV010000015.1"/>
</dbReference>
<protein>
    <submittedName>
        <fullName evidence="3">Alpha/beta hydrolase-fold protein</fullName>
    </submittedName>
</protein>
<sequence length="364" mass="38619">MVRRLLATSLVTVLTVTACTATPMTVPRAAGPVTAQSATNPAEPGTAQAAPSPAEPSAARTAPDPTGPSMARTATSTTEPSAPTAPATTRRAAGGLVIVSEKREGRLVTLEVDSAAVGGRAEIQILLPTGWRPGTAWPVLYLLDGCCRYAGTAWVTDGRADEVTRDARAIVVMPEAGYAGFYSDWLDGPQWETFHLTEVRELVERRYGGDDRRAIAGLSMGGFGALSYAARHPGMFRAAASFSGLVDVGRQDLDHLTARSGDDPDKLWGDDLAAHNPTALAEKLKDIPVYVSCGNGEPGPLDGRNTPKDGGEEFIEKENRAFVKAARKAGVEVTANLYGPGTHRWPYWTRELERALPMLLGGLN</sequence>
<evidence type="ECO:0000313" key="4">
    <source>
        <dbReference type="Proteomes" id="UP001597368"/>
    </source>
</evidence>
<keyword evidence="2" id="KW-0732">Signal</keyword>
<organism evidence="3 4">
    <name type="scientific">Nonomuraea mangrovi</name>
    <dbReference type="NCBI Taxonomy" id="2316207"/>
    <lineage>
        <taxon>Bacteria</taxon>
        <taxon>Bacillati</taxon>
        <taxon>Actinomycetota</taxon>
        <taxon>Actinomycetes</taxon>
        <taxon>Streptosporangiales</taxon>
        <taxon>Streptosporangiaceae</taxon>
        <taxon>Nonomuraea</taxon>
    </lineage>
</organism>
<dbReference type="InterPro" id="IPR000801">
    <property type="entry name" value="Esterase-like"/>
</dbReference>
<dbReference type="GO" id="GO:0016787">
    <property type="term" value="F:hydrolase activity"/>
    <property type="evidence" value="ECO:0007669"/>
    <property type="project" value="UniProtKB-KW"/>
</dbReference>
<dbReference type="Gene3D" id="3.40.50.1820">
    <property type="entry name" value="alpha/beta hydrolase"/>
    <property type="match status" value="1"/>
</dbReference>
<dbReference type="Proteomes" id="UP001597368">
    <property type="component" value="Unassembled WGS sequence"/>
</dbReference>
<evidence type="ECO:0000313" key="3">
    <source>
        <dbReference type="EMBL" id="MFD1931819.1"/>
    </source>
</evidence>
<feature type="compositionally biased region" description="Low complexity" evidence="1">
    <location>
        <begin position="46"/>
        <end position="63"/>
    </location>
</feature>
<keyword evidence="4" id="KW-1185">Reference proteome</keyword>